<dbReference type="Gene3D" id="2.60.120.380">
    <property type="match status" value="1"/>
</dbReference>
<evidence type="ECO:0000256" key="4">
    <source>
        <dbReference type="ARBA" id="ARBA00022807"/>
    </source>
</evidence>
<protein>
    <recommendedName>
        <fullName evidence="8">Calpain catalytic domain-containing protein</fullName>
    </recommendedName>
</protein>
<dbReference type="PRINTS" id="PR00704">
    <property type="entry name" value="CALPAIN"/>
</dbReference>
<dbReference type="InterPro" id="IPR022682">
    <property type="entry name" value="Calpain_domain_III"/>
</dbReference>
<dbReference type="GO" id="GO:0006508">
    <property type="term" value="P:proteolysis"/>
    <property type="evidence" value="ECO:0007669"/>
    <property type="project" value="UniProtKB-KW"/>
</dbReference>
<feature type="region of interest" description="Disordered" evidence="7">
    <location>
        <begin position="492"/>
        <end position="532"/>
    </location>
</feature>
<dbReference type="Pfam" id="PF00648">
    <property type="entry name" value="Peptidase_C2"/>
    <property type="match status" value="1"/>
</dbReference>
<accession>A0A9W7EWF4</accession>
<evidence type="ECO:0000256" key="5">
    <source>
        <dbReference type="PIRSR" id="PIRSR622684-1"/>
    </source>
</evidence>
<evidence type="ECO:0000313" key="10">
    <source>
        <dbReference type="Proteomes" id="UP001165160"/>
    </source>
</evidence>
<feature type="active site" evidence="5">
    <location>
        <position position="253"/>
    </location>
</feature>
<dbReference type="InterPro" id="IPR036213">
    <property type="entry name" value="Calpain_III_sf"/>
</dbReference>
<dbReference type="PROSITE" id="PS50203">
    <property type="entry name" value="CALPAIN_CAT"/>
    <property type="match status" value="1"/>
</dbReference>
<evidence type="ECO:0000256" key="3">
    <source>
        <dbReference type="ARBA" id="ARBA00022801"/>
    </source>
</evidence>
<dbReference type="InterPro" id="IPR038765">
    <property type="entry name" value="Papain-like_cys_pep_sf"/>
</dbReference>
<dbReference type="PANTHER" id="PTHR10183">
    <property type="entry name" value="CALPAIN"/>
    <property type="match status" value="1"/>
</dbReference>
<feature type="active site" evidence="5">
    <location>
        <position position="94"/>
    </location>
</feature>
<feature type="compositionally biased region" description="Acidic residues" evidence="7">
    <location>
        <begin position="498"/>
        <end position="509"/>
    </location>
</feature>
<evidence type="ECO:0000256" key="2">
    <source>
        <dbReference type="ARBA" id="ARBA00022670"/>
    </source>
</evidence>
<feature type="domain" description="Calpain catalytic" evidence="8">
    <location>
        <begin position="30"/>
        <end position="339"/>
    </location>
</feature>
<evidence type="ECO:0000256" key="7">
    <source>
        <dbReference type="SAM" id="MobiDB-lite"/>
    </source>
</evidence>
<dbReference type="EMBL" id="BRXX01000134">
    <property type="protein sequence ID" value="GMH93017.1"/>
    <property type="molecule type" value="Genomic_DNA"/>
</dbReference>
<dbReference type="InterPro" id="IPR022684">
    <property type="entry name" value="Calpain_cysteine_protease"/>
</dbReference>
<dbReference type="SMART" id="SM00720">
    <property type="entry name" value="calpain_III"/>
    <property type="match status" value="1"/>
</dbReference>
<dbReference type="SUPFAM" id="SSF54001">
    <property type="entry name" value="Cysteine proteinases"/>
    <property type="match status" value="1"/>
</dbReference>
<evidence type="ECO:0000256" key="1">
    <source>
        <dbReference type="ARBA" id="ARBA00007623"/>
    </source>
</evidence>
<proteinExistence type="inferred from homology"/>
<keyword evidence="3" id="KW-0378">Hydrolase</keyword>
<keyword evidence="10" id="KW-1185">Reference proteome</keyword>
<reference evidence="10" key="1">
    <citation type="journal article" date="2023" name="Commun. Biol.">
        <title>Genome analysis of Parmales, the sister group of diatoms, reveals the evolutionary specialization of diatoms from phago-mixotrophs to photoautotrophs.</title>
        <authorList>
            <person name="Ban H."/>
            <person name="Sato S."/>
            <person name="Yoshikawa S."/>
            <person name="Yamada K."/>
            <person name="Nakamura Y."/>
            <person name="Ichinomiya M."/>
            <person name="Sato N."/>
            <person name="Blanc-Mathieu R."/>
            <person name="Endo H."/>
            <person name="Kuwata A."/>
            <person name="Ogata H."/>
        </authorList>
    </citation>
    <scope>NUCLEOTIDE SEQUENCE [LARGE SCALE GENOMIC DNA]</scope>
    <source>
        <strain evidence="10">NIES 3699</strain>
    </source>
</reference>
<dbReference type="Proteomes" id="UP001165160">
    <property type="component" value="Unassembled WGS sequence"/>
</dbReference>
<evidence type="ECO:0000259" key="8">
    <source>
        <dbReference type="PROSITE" id="PS50203"/>
    </source>
</evidence>
<dbReference type="SMART" id="SM00230">
    <property type="entry name" value="CysPc"/>
    <property type="match status" value="1"/>
</dbReference>
<name>A0A9W7EWF4_9STRA</name>
<dbReference type="PANTHER" id="PTHR10183:SF379">
    <property type="entry name" value="CALPAIN-5"/>
    <property type="match status" value="1"/>
</dbReference>
<dbReference type="Gene3D" id="3.90.70.10">
    <property type="entry name" value="Cysteine proteinases"/>
    <property type="match status" value="1"/>
</dbReference>
<keyword evidence="4" id="KW-0788">Thiol protease</keyword>
<dbReference type="SUPFAM" id="SSF49758">
    <property type="entry name" value="Calpain large subunit, middle domain (domain III)"/>
    <property type="match status" value="1"/>
</dbReference>
<evidence type="ECO:0000313" key="9">
    <source>
        <dbReference type="EMBL" id="GMH93017.1"/>
    </source>
</evidence>
<keyword evidence="2" id="KW-0645">Protease</keyword>
<dbReference type="Pfam" id="PF01067">
    <property type="entry name" value="Calpain_III"/>
    <property type="match status" value="1"/>
</dbReference>
<sequence>MAERYFMYSDDNEAQQKELAIVESLAEDGLFEDLAFPAASGSLYKDGLRPPLGYLPADVVEWSRINQLEIRNMNTPVTFGNDISQIQQGALNDCYFLSSLAMISTKPDLCRALIVSDDQRGRGMYTVKFNKGGKWLYVHVDDRIPCNRSGDVYFSKSKDVNEAWVMIVEKAYAKLHGCYESLMDGQIEYALQDVTGFASMKHRLTEPKFADQVASGEMWQKLKAWSGEKQLVGLSRTRSDDPRVHEGGLMGGHSYPIAEVCELHADATADLEALDVQLVRIVDRWGVSGGGWAGDWSPESSMWEDYPDIKNIVGKKANVTSSFWMSWSDVCKNFNQLFVSIDMSDAPSSSIYSGSWILGDVKSGTGGNPLNDSFPQNPQYAFACSEPTKVVITVDQKDLMFTKGFLYDKDYKVSIGFIVMKITGTKSRSTKFHAKKMMGGGVTFGKVRSISGVVSLMPGRYVVVPCTVNPDKEGEFTVQIKASTSIIFENSGNKMADADDEESDDEDLGESSITGGSLDENLDHGNEEDDSTRGLQSLMLMVGDLATYVKGVGGEVGMLEEACRDIEAKLEASL</sequence>
<dbReference type="AlphaFoldDB" id="A0A9W7EWF4"/>
<dbReference type="CDD" id="cd00044">
    <property type="entry name" value="CysPc"/>
    <property type="match status" value="1"/>
</dbReference>
<evidence type="ECO:0000256" key="6">
    <source>
        <dbReference type="PROSITE-ProRule" id="PRU00239"/>
    </source>
</evidence>
<dbReference type="InterPro" id="IPR001300">
    <property type="entry name" value="Peptidase_C2_calpain_cat"/>
</dbReference>
<dbReference type="InterPro" id="IPR022683">
    <property type="entry name" value="Calpain_III"/>
</dbReference>
<organism evidence="9 10">
    <name type="scientific">Triparma verrucosa</name>
    <dbReference type="NCBI Taxonomy" id="1606542"/>
    <lineage>
        <taxon>Eukaryota</taxon>
        <taxon>Sar</taxon>
        <taxon>Stramenopiles</taxon>
        <taxon>Ochrophyta</taxon>
        <taxon>Bolidophyceae</taxon>
        <taxon>Parmales</taxon>
        <taxon>Triparmaceae</taxon>
        <taxon>Triparma</taxon>
    </lineage>
</organism>
<dbReference type="GO" id="GO:0004198">
    <property type="term" value="F:calcium-dependent cysteine-type endopeptidase activity"/>
    <property type="evidence" value="ECO:0007669"/>
    <property type="project" value="InterPro"/>
</dbReference>
<comment type="caution">
    <text evidence="9">The sequence shown here is derived from an EMBL/GenBank/DDBJ whole genome shotgun (WGS) entry which is preliminary data.</text>
</comment>
<gene>
    <name evidence="9" type="ORF">TrVE_jg7772</name>
</gene>
<comment type="caution">
    <text evidence="6">Lacks conserved residue(s) required for the propagation of feature annotation.</text>
</comment>
<comment type="similarity">
    <text evidence="1">Belongs to the peptidase C2 family.</text>
</comment>